<comment type="subcellular location">
    <subcellularLocation>
        <location evidence="1">Membrane</location>
        <topology evidence="1">Multi-pass membrane protein</topology>
    </subcellularLocation>
</comment>
<dbReference type="EMBL" id="FRCS01000020">
    <property type="protein sequence ID" value="SHN47092.1"/>
    <property type="molecule type" value="Genomic_DNA"/>
</dbReference>
<keyword evidence="3 5" id="KW-1133">Transmembrane helix</keyword>
<reference evidence="6 7" key="1">
    <citation type="submission" date="2016-11" db="EMBL/GenBank/DDBJ databases">
        <authorList>
            <person name="Jaros S."/>
            <person name="Januszkiewicz K."/>
            <person name="Wedrychowicz H."/>
        </authorList>
    </citation>
    <scope>NUCLEOTIDE SEQUENCE [LARGE SCALE GENOMIC DNA]</scope>
    <source>
        <strain evidence="6 7">DSM 46144</strain>
    </source>
</reference>
<keyword evidence="2 5" id="KW-0812">Transmembrane</keyword>
<feature type="transmembrane region" description="Helical" evidence="5">
    <location>
        <begin position="148"/>
        <end position="173"/>
    </location>
</feature>
<organism evidence="6 7">
    <name type="scientific">Cryptosporangium aurantiacum</name>
    <dbReference type="NCBI Taxonomy" id="134849"/>
    <lineage>
        <taxon>Bacteria</taxon>
        <taxon>Bacillati</taxon>
        <taxon>Actinomycetota</taxon>
        <taxon>Actinomycetes</taxon>
        <taxon>Cryptosporangiales</taxon>
        <taxon>Cryptosporangiaceae</taxon>
        <taxon>Cryptosporangium</taxon>
    </lineage>
</organism>
<protein>
    <submittedName>
        <fullName evidence="6">Uncharacterized protein</fullName>
    </submittedName>
</protein>
<evidence type="ECO:0000256" key="2">
    <source>
        <dbReference type="ARBA" id="ARBA00022692"/>
    </source>
</evidence>
<keyword evidence="7" id="KW-1185">Reference proteome</keyword>
<dbReference type="GO" id="GO:0016020">
    <property type="term" value="C:membrane"/>
    <property type="evidence" value="ECO:0007669"/>
    <property type="project" value="UniProtKB-SubCell"/>
</dbReference>
<evidence type="ECO:0000313" key="7">
    <source>
        <dbReference type="Proteomes" id="UP000184440"/>
    </source>
</evidence>
<dbReference type="SUPFAM" id="SSF161098">
    <property type="entry name" value="MetI-like"/>
    <property type="match status" value="1"/>
</dbReference>
<dbReference type="AlphaFoldDB" id="A0A1M7RLW5"/>
<feature type="transmembrane region" description="Helical" evidence="5">
    <location>
        <begin position="385"/>
        <end position="404"/>
    </location>
</feature>
<feature type="transmembrane region" description="Helical" evidence="5">
    <location>
        <begin position="45"/>
        <end position="67"/>
    </location>
</feature>
<accession>A0A1M7RLW5</accession>
<dbReference type="Gene3D" id="1.10.3720.10">
    <property type="entry name" value="MetI-like"/>
    <property type="match status" value="1"/>
</dbReference>
<dbReference type="RefSeq" id="WP_143175683.1">
    <property type="nucleotide sequence ID" value="NZ_FRCS01000020.1"/>
</dbReference>
<evidence type="ECO:0000256" key="5">
    <source>
        <dbReference type="SAM" id="Phobius"/>
    </source>
</evidence>
<sequence>MSRTRLGWLLLTPALLALLWSYVIPTAMTFDIDGSTRDSSYPEYLGRAALLAVVPLVLTLLAAPALAWAAQRAGRRGRLVTRIVLCVPLAGFAPAAYLLGWTFLSRDEGRPDSVFLALAVASAGAVIAAATTVYLAAFRDADRPKGSLYVVGAVLAAASLAGALQVFTAPYVVVVADPFHRPMTTPLGAALYGAEPGEQSVVSLLLLVPLAVLGLLATWLLLRSRARIEFAPVVGTEPPRRGAWLLLAPLLVLLLAIVALTAGPWWQSLPDANGSGDFSAAEIYRDTWLPPLISAVVSVLVAALGGYALGVLRPLGERSEQALLLFAPWLFVGIGPLVFAYENRITGGDPRWFDLVPPVWVSIPALVVFTLFFRGRLAQGATAKAAVRSAIPLAGIAVVVHWMLGAQDLLWPAMAGNDGYTHITTTPLATMTAGLGESLTRALAVDMILPLPVFMALLGLAILAQVGYLDRLAIRTEARRAPAAQEPDGDDADD</sequence>
<feature type="transmembrane region" description="Helical" evidence="5">
    <location>
        <begin position="287"/>
        <end position="310"/>
    </location>
</feature>
<feature type="transmembrane region" description="Helical" evidence="5">
    <location>
        <begin position="115"/>
        <end position="136"/>
    </location>
</feature>
<evidence type="ECO:0000256" key="3">
    <source>
        <dbReference type="ARBA" id="ARBA00022989"/>
    </source>
</evidence>
<proteinExistence type="predicted"/>
<feature type="transmembrane region" description="Helical" evidence="5">
    <location>
        <begin position="352"/>
        <end position="373"/>
    </location>
</feature>
<feature type="transmembrane region" description="Helical" evidence="5">
    <location>
        <begin position="201"/>
        <end position="222"/>
    </location>
</feature>
<feature type="transmembrane region" description="Helical" evidence="5">
    <location>
        <begin position="243"/>
        <end position="267"/>
    </location>
</feature>
<dbReference type="InterPro" id="IPR035906">
    <property type="entry name" value="MetI-like_sf"/>
</dbReference>
<gene>
    <name evidence="6" type="ORF">SAMN05443668_12048</name>
</gene>
<evidence type="ECO:0000313" key="6">
    <source>
        <dbReference type="EMBL" id="SHN47092.1"/>
    </source>
</evidence>
<feature type="transmembrane region" description="Helical" evidence="5">
    <location>
        <begin position="79"/>
        <end position="103"/>
    </location>
</feature>
<evidence type="ECO:0000256" key="1">
    <source>
        <dbReference type="ARBA" id="ARBA00004141"/>
    </source>
</evidence>
<evidence type="ECO:0000256" key="4">
    <source>
        <dbReference type="ARBA" id="ARBA00023136"/>
    </source>
</evidence>
<dbReference type="OrthoDB" id="3539781at2"/>
<keyword evidence="4 5" id="KW-0472">Membrane</keyword>
<dbReference type="Proteomes" id="UP000184440">
    <property type="component" value="Unassembled WGS sequence"/>
</dbReference>
<dbReference type="STRING" id="134849.SAMN05443668_12048"/>
<feature type="transmembrane region" description="Helical" evidence="5">
    <location>
        <begin position="447"/>
        <end position="469"/>
    </location>
</feature>
<name>A0A1M7RLW5_9ACTN</name>
<feature type="transmembrane region" description="Helical" evidence="5">
    <location>
        <begin position="322"/>
        <end position="340"/>
    </location>
</feature>